<reference evidence="1" key="1">
    <citation type="journal article" date="2009" name="PLoS Genet.">
        <title>Sequencing, mapping, and analysis of 27,455 maize full-length cDNAs.</title>
        <authorList>
            <person name="Soderlund C."/>
            <person name="Descour A."/>
            <person name="Kudrna D."/>
            <person name="Bomhoff M."/>
            <person name="Boyd L."/>
            <person name="Currie J."/>
            <person name="Angelova A."/>
            <person name="Collura K."/>
            <person name="Wissotski M."/>
            <person name="Ashley E."/>
            <person name="Morrow D."/>
            <person name="Fernandes J."/>
            <person name="Walbot V."/>
            <person name="Yu Y."/>
        </authorList>
    </citation>
    <scope>NUCLEOTIDE SEQUENCE</scope>
    <source>
        <strain evidence="1">B73</strain>
    </source>
</reference>
<name>C0PLJ9_MAIZE</name>
<proteinExistence type="evidence at transcript level"/>
<organism evidence="1">
    <name type="scientific">Zea mays</name>
    <name type="common">Maize</name>
    <dbReference type="NCBI Taxonomy" id="4577"/>
    <lineage>
        <taxon>Eukaryota</taxon>
        <taxon>Viridiplantae</taxon>
        <taxon>Streptophyta</taxon>
        <taxon>Embryophyta</taxon>
        <taxon>Tracheophyta</taxon>
        <taxon>Spermatophyta</taxon>
        <taxon>Magnoliopsida</taxon>
        <taxon>Liliopsida</taxon>
        <taxon>Poales</taxon>
        <taxon>Poaceae</taxon>
        <taxon>PACMAD clade</taxon>
        <taxon>Panicoideae</taxon>
        <taxon>Andropogonodae</taxon>
        <taxon>Andropogoneae</taxon>
        <taxon>Tripsacinae</taxon>
        <taxon>Zea</taxon>
    </lineage>
</organism>
<reference evidence="1" key="2">
    <citation type="submission" date="2012-06" db="EMBL/GenBank/DDBJ databases">
        <authorList>
            <person name="Yu Y."/>
            <person name="Currie J."/>
            <person name="Lomeli R."/>
            <person name="Angelova A."/>
            <person name="Collura K."/>
            <person name="Wissotski M."/>
            <person name="Campos D."/>
            <person name="Kudrna D."/>
            <person name="Golser W."/>
            <person name="Ashely E."/>
            <person name="Descour A."/>
            <person name="Fernandes J."/>
            <person name="Soderlund C."/>
            <person name="Walbot V."/>
        </authorList>
    </citation>
    <scope>NUCLEOTIDE SEQUENCE</scope>
    <source>
        <strain evidence="1">B73</strain>
    </source>
</reference>
<sequence length="37" mass="4396">MFQYFRLQYCNITRTTNGAFNTTSTMIVRCDDTQIIQ</sequence>
<evidence type="ECO:0000313" key="1">
    <source>
        <dbReference type="EMBL" id="ACN36065.1"/>
    </source>
</evidence>
<accession>C0PLJ9</accession>
<dbReference type="EMBL" id="BT069168">
    <property type="protein sequence ID" value="ACN36065.1"/>
    <property type="molecule type" value="mRNA"/>
</dbReference>
<protein>
    <submittedName>
        <fullName evidence="1">Uncharacterized protein</fullName>
    </submittedName>
</protein>
<dbReference type="AlphaFoldDB" id="C0PLJ9"/>